<dbReference type="InterPro" id="IPR036291">
    <property type="entry name" value="NAD(P)-bd_dom_sf"/>
</dbReference>
<dbReference type="Proteomes" id="UP000468735">
    <property type="component" value="Unassembled WGS sequence"/>
</dbReference>
<dbReference type="Gene3D" id="3.40.50.720">
    <property type="entry name" value="NAD(P)-binding Rossmann-like Domain"/>
    <property type="match status" value="1"/>
</dbReference>
<evidence type="ECO:0000313" key="2">
    <source>
        <dbReference type="EMBL" id="KAB2347920.1"/>
    </source>
</evidence>
<reference evidence="2 3" key="1">
    <citation type="submission" date="2019-09" db="EMBL/GenBank/DDBJ databases">
        <title>Actinomadura physcomitrii sp. nov., a novel actinomycete isolated from moss [Physcomitrium sphaericum (Ludw) Fuernr].</title>
        <authorList>
            <person name="Zhuang X."/>
            <person name="Liu C."/>
        </authorList>
    </citation>
    <scope>NUCLEOTIDE SEQUENCE [LARGE SCALE GENOMIC DNA]</scope>
    <source>
        <strain evidence="2 3">HMC1</strain>
    </source>
</reference>
<proteinExistence type="predicted"/>
<feature type="domain" description="Saccharopine dehydrogenase NADP binding" evidence="1">
    <location>
        <begin position="4"/>
        <end position="118"/>
    </location>
</feature>
<accession>A0A6H9Z3J3</accession>
<dbReference type="OrthoDB" id="1910498at2"/>
<dbReference type="PANTHER" id="PTHR43796">
    <property type="entry name" value="CARBOXYNORSPERMIDINE SYNTHASE"/>
    <property type="match status" value="1"/>
</dbReference>
<keyword evidence="3" id="KW-1185">Reference proteome</keyword>
<name>A0A6H9Z3J3_9ACTN</name>
<dbReference type="Pfam" id="PF03435">
    <property type="entry name" value="Sacchrp_dh_NADP"/>
    <property type="match status" value="1"/>
</dbReference>
<protein>
    <submittedName>
        <fullName evidence="2">NAD(P)H-binding protein</fullName>
    </submittedName>
</protein>
<evidence type="ECO:0000313" key="3">
    <source>
        <dbReference type="Proteomes" id="UP000468735"/>
    </source>
</evidence>
<evidence type="ECO:0000259" key="1">
    <source>
        <dbReference type="Pfam" id="PF03435"/>
    </source>
</evidence>
<sequence>MRRIVVFGGYGAVGREAAALLTGWYPGAVVVAGRAPEKARPVPDTTSLRVDLREPDELDRALDGADAVLMCVDQDNARVARACLERGVHYVDVSASYELLSGIERLDGLATERQATAVLSVGLAPGVTNLLARTCAERSGGEDVEIGVLLGSGEAHGPAALAWTLDGLGAMGTSWRMRFPAPYGARKVHGFPFSDQHTLPRTLGVGRVTTGLCLDSRAMTGALAATRVPGVSRLLRVRVVRGAVLAALSKVHFGSDGFAVTASSGACTASVTGRRQSRASGIVAALVVRRLDSLPPGVRHLDEIVDPAGFLAELARYGFELTASPLTTMPVQYDAG</sequence>
<dbReference type="AlphaFoldDB" id="A0A6H9Z3J3"/>
<dbReference type="RefSeq" id="WP_151561543.1">
    <property type="nucleotide sequence ID" value="NZ_WBMT01000008.1"/>
</dbReference>
<dbReference type="SUPFAM" id="SSF51735">
    <property type="entry name" value="NAD(P)-binding Rossmann-fold domains"/>
    <property type="match status" value="1"/>
</dbReference>
<dbReference type="PANTHER" id="PTHR43796:SF2">
    <property type="entry name" value="CARBOXYNORSPERMIDINE SYNTHASE"/>
    <property type="match status" value="1"/>
</dbReference>
<comment type="caution">
    <text evidence="2">The sequence shown here is derived from an EMBL/GenBank/DDBJ whole genome shotgun (WGS) entry which is preliminary data.</text>
</comment>
<dbReference type="EMBL" id="WBMT01000008">
    <property type="protein sequence ID" value="KAB2347920.1"/>
    <property type="molecule type" value="Genomic_DNA"/>
</dbReference>
<gene>
    <name evidence="2" type="ORF">F8566_18745</name>
</gene>
<organism evidence="2 3">
    <name type="scientific">Actinomadura rudentiformis</name>
    <dbReference type="NCBI Taxonomy" id="359158"/>
    <lineage>
        <taxon>Bacteria</taxon>
        <taxon>Bacillati</taxon>
        <taxon>Actinomycetota</taxon>
        <taxon>Actinomycetes</taxon>
        <taxon>Streptosporangiales</taxon>
        <taxon>Thermomonosporaceae</taxon>
        <taxon>Actinomadura</taxon>
    </lineage>
</organism>
<dbReference type="InterPro" id="IPR005097">
    <property type="entry name" value="Sacchrp_dh_NADP-bd"/>
</dbReference>